<evidence type="ECO:0000313" key="4">
    <source>
        <dbReference type="EMBL" id="MBY0759045.1"/>
    </source>
</evidence>
<comment type="function">
    <text evidence="2">Catalyzes the reduction of dTDP-6-deoxy-L-lyxo-4-hexulose to yield dTDP-L-rhamnose.</text>
</comment>
<dbReference type="Gene3D" id="3.40.50.720">
    <property type="entry name" value="NAD(P)-binding Rossmann-like Domain"/>
    <property type="match status" value="1"/>
</dbReference>
<name>A0ABS7L7K4_9FIRM</name>
<dbReference type="EMBL" id="VIRV01000010">
    <property type="protein sequence ID" value="MBY0759045.1"/>
    <property type="molecule type" value="Genomic_DNA"/>
</dbReference>
<reference evidence="4 5" key="1">
    <citation type="journal article" date="2020" name="New Microbes New Infect">
        <title>Sellimonas caecigallum sp. nov., description and genome sequence of a new member of the Sellimonas genus isolated from the cecum of feral chicken.</title>
        <authorList>
            <person name="Wongkuna S."/>
            <person name="Ghimire S."/>
            <person name="Antony L."/>
            <person name="Chankhamhaengdecha S."/>
            <person name="Janvilisri T."/>
            <person name="Scaria J."/>
        </authorList>
    </citation>
    <scope>NUCLEOTIDE SEQUENCE [LARGE SCALE GENOMIC DNA]</scope>
    <source>
        <strain evidence="4 5">SW451</strain>
    </source>
</reference>
<dbReference type="EC" id="1.1.1.133" evidence="2"/>
<dbReference type="CDD" id="cd05254">
    <property type="entry name" value="dTDP_HR_like_SDR_e"/>
    <property type="match status" value="1"/>
</dbReference>
<evidence type="ECO:0000256" key="1">
    <source>
        <dbReference type="ARBA" id="ARBA00010944"/>
    </source>
</evidence>
<dbReference type="InterPro" id="IPR036291">
    <property type="entry name" value="NAD(P)-bd_dom_sf"/>
</dbReference>
<dbReference type="NCBIfam" id="TIGR01214">
    <property type="entry name" value="rmlD"/>
    <property type="match status" value="1"/>
</dbReference>
<keyword evidence="5" id="KW-1185">Reference proteome</keyword>
<dbReference type="Pfam" id="PF04321">
    <property type="entry name" value="RmlD_sub_bind"/>
    <property type="match status" value="1"/>
</dbReference>
<dbReference type="RefSeq" id="WP_221919837.1">
    <property type="nucleotide sequence ID" value="NZ_CP173660.1"/>
</dbReference>
<comment type="caution">
    <text evidence="4">The sequence shown here is derived from an EMBL/GenBank/DDBJ whole genome shotgun (WGS) entry which is preliminary data.</text>
</comment>
<evidence type="ECO:0000256" key="2">
    <source>
        <dbReference type="RuleBase" id="RU364082"/>
    </source>
</evidence>
<evidence type="ECO:0000259" key="3">
    <source>
        <dbReference type="Pfam" id="PF04321"/>
    </source>
</evidence>
<organism evidence="4 5">
    <name type="scientific">Sellimonas caecigallum</name>
    <dbReference type="NCBI Taxonomy" id="2592333"/>
    <lineage>
        <taxon>Bacteria</taxon>
        <taxon>Bacillati</taxon>
        <taxon>Bacillota</taxon>
        <taxon>Clostridia</taxon>
        <taxon>Lachnospirales</taxon>
        <taxon>Lachnospiraceae</taxon>
        <taxon>Sellimonas</taxon>
    </lineage>
</organism>
<protein>
    <recommendedName>
        <fullName evidence="2">dTDP-4-dehydrorhamnose reductase</fullName>
        <ecNumber evidence="2">1.1.1.133</ecNumber>
    </recommendedName>
</protein>
<gene>
    <name evidence="4" type="primary">rfbD</name>
    <name evidence="4" type="ORF">FLB61_08090</name>
</gene>
<keyword evidence="2" id="KW-0521">NADP</keyword>
<dbReference type="GO" id="GO:0008831">
    <property type="term" value="F:dTDP-4-dehydrorhamnose reductase activity"/>
    <property type="evidence" value="ECO:0007669"/>
    <property type="project" value="UniProtKB-EC"/>
</dbReference>
<comment type="similarity">
    <text evidence="1 2">Belongs to the dTDP-4-dehydrorhamnose reductase family.</text>
</comment>
<sequence length="289" mass="32235">MRMKIWIAGAKGQLGCALNDMAEKSGLDAEILNTDREEVDVTDIAAVLAFAREEKPDVIFDCAAVTDVGVCEAQAELAYKVNAVGARNLAIAAHETNAKIVLLSTDDVFNGIRQVPYHEFDETDPMTIYGRSKLAGENYVKEFAYRHFIIRSNWVFGRGSDRNFVNQILKAIETKKELYIAVDQYGSPTSANALASFMLRMIQTEGYGTYHVTCDGVCNRCEFAKEIVELAGKDVKIIPVPTMKAEFSSARPTYTVLDNFLTRALGQDDMPTWIDALEEYIEEIRPIFS</sequence>
<evidence type="ECO:0000313" key="5">
    <source>
        <dbReference type="Proteomes" id="UP000779049"/>
    </source>
</evidence>
<dbReference type="InterPro" id="IPR029903">
    <property type="entry name" value="RmlD-like-bd"/>
</dbReference>
<dbReference type="PANTHER" id="PTHR10491">
    <property type="entry name" value="DTDP-4-DEHYDRORHAMNOSE REDUCTASE"/>
    <property type="match status" value="1"/>
</dbReference>
<proteinExistence type="inferred from homology"/>
<dbReference type="PANTHER" id="PTHR10491:SF4">
    <property type="entry name" value="METHIONINE ADENOSYLTRANSFERASE 2 SUBUNIT BETA"/>
    <property type="match status" value="1"/>
</dbReference>
<dbReference type="InterPro" id="IPR005913">
    <property type="entry name" value="dTDP_dehydrorham_reduct"/>
</dbReference>
<dbReference type="SUPFAM" id="SSF51735">
    <property type="entry name" value="NAD(P)-binding Rossmann-fold domains"/>
    <property type="match status" value="1"/>
</dbReference>
<keyword evidence="2 4" id="KW-0560">Oxidoreductase</keyword>
<feature type="domain" description="RmlD-like substrate binding" evidence="3">
    <location>
        <begin position="3"/>
        <end position="284"/>
    </location>
</feature>
<comment type="pathway">
    <text evidence="2">Carbohydrate biosynthesis; dTDP-L-rhamnose biosynthesis.</text>
</comment>
<dbReference type="Gene3D" id="3.90.25.10">
    <property type="entry name" value="UDP-galactose 4-epimerase, domain 1"/>
    <property type="match status" value="1"/>
</dbReference>
<accession>A0ABS7L7K4</accession>
<dbReference type="Proteomes" id="UP000779049">
    <property type="component" value="Unassembled WGS sequence"/>
</dbReference>